<sequence length="114" mass="12056">MINQQFENCIDACAACAVACSYCATACLNEENVAHLKQCIQLDLECALICRAAAEAMSLGSSFSAHLCRICADACNACAQECEKHGAIGMEHCNACAEACRRCAQACEEIATPI</sequence>
<gene>
    <name evidence="1" type="ORF">FEN17_18310</name>
</gene>
<dbReference type="EMBL" id="VCEJ01000004">
    <property type="protein sequence ID" value="TLV01385.1"/>
    <property type="molecule type" value="Genomic_DNA"/>
</dbReference>
<dbReference type="InterPro" id="IPR044543">
    <property type="entry name" value="YHJQ-like"/>
</dbReference>
<dbReference type="Pfam" id="PF03860">
    <property type="entry name" value="Csp"/>
    <property type="match status" value="1"/>
</dbReference>
<organism evidence="1 2">
    <name type="scientific">Dyadobacter luticola</name>
    <dbReference type="NCBI Taxonomy" id="1979387"/>
    <lineage>
        <taxon>Bacteria</taxon>
        <taxon>Pseudomonadati</taxon>
        <taxon>Bacteroidota</taxon>
        <taxon>Cytophagia</taxon>
        <taxon>Cytophagales</taxon>
        <taxon>Spirosomataceae</taxon>
        <taxon>Dyadobacter</taxon>
    </lineage>
</organism>
<dbReference type="PANTHER" id="PTHR37310:SF1">
    <property type="entry name" value="CYTOPLASMIC PROTEIN"/>
    <property type="match status" value="1"/>
</dbReference>
<dbReference type="PANTHER" id="PTHR37310">
    <property type="entry name" value="CYTOPLASMIC PROTEIN-RELATED"/>
    <property type="match status" value="1"/>
</dbReference>
<evidence type="ECO:0000313" key="1">
    <source>
        <dbReference type="EMBL" id="TLV01385.1"/>
    </source>
</evidence>
<evidence type="ECO:0000313" key="2">
    <source>
        <dbReference type="Proteomes" id="UP000306402"/>
    </source>
</evidence>
<dbReference type="Proteomes" id="UP000306402">
    <property type="component" value="Unassembled WGS sequence"/>
</dbReference>
<dbReference type="Gene3D" id="1.20.1270.360">
    <property type="match status" value="1"/>
</dbReference>
<name>A0A5R9KZ58_9BACT</name>
<protein>
    <submittedName>
        <fullName evidence="1">Four-helix bundle copper-binding protein</fullName>
    </submittedName>
</protein>
<reference evidence="1 2" key="1">
    <citation type="submission" date="2019-05" db="EMBL/GenBank/DDBJ databases">
        <authorList>
            <person name="Qu J.-H."/>
        </authorList>
    </citation>
    <scope>NUCLEOTIDE SEQUENCE [LARGE SCALE GENOMIC DNA]</scope>
    <source>
        <strain evidence="1 2">T17</strain>
    </source>
</reference>
<dbReference type="AlphaFoldDB" id="A0A5R9KZ58"/>
<proteinExistence type="predicted"/>
<keyword evidence="2" id="KW-1185">Reference proteome</keyword>
<accession>A0A5R9KZ58</accession>
<comment type="caution">
    <text evidence="1">The sequence shown here is derived from an EMBL/GenBank/DDBJ whole genome shotgun (WGS) entry which is preliminary data.</text>
</comment>
<dbReference type="InterPro" id="IPR005560">
    <property type="entry name" value="Csp_YhjQ"/>
</dbReference>
<dbReference type="OrthoDB" id="5396211at2"/>
<dbReference type="CDD" id="cd08026">
    <property type="entry name" value="DUF326"/>
    <property type="match status" value="1"/>
</dbReference>